<dbReference type="AlphaFoldDB" id="A0A1Z5AWS3"/>
<evidence type="ECO:0000256" key="1">
    <source>
        <dbReference type="SAM" id="MobiDB-lite"/>
    </source>
</evidence>
<gene>
    <name evidence="2" type="ORF">BN424_mp0009</name>
</gene>
<feature type="region of interest" description="Disordered" evidence="1">
    <location>
        <begin position="73"/>
        <end position="95"/>
    </location>
</feature>
<organism evidence="2">
    <name type="scientific">Carnobacterium maltaromaticum</name>
    <name type="common">Carnobacterium piscicola</name>
    <dbReference type="NCBI Taxonomy" id="2751"/>
    <lineage>
        <taxon>Bacteria</taxon>
        <taxon>Bacillati</taxon>
        <taxon>Bacillota</taxon>
        <taxon>Bacilli</taxon>
        <taxon>Lactobacillales</taxon>
        <taxon>Carnobacteriaceae</taxon>
        <taxon>Carnobacterium</taxon>
    </lineage>
</organism>
<dbReference type="EMBL" id="LN846931">
    <property type="protein sequence ID" value="CRI06551.1"/>
    <property type="molecule type" value="Genomic_DNA"/>
</dbReference>
<reference evidence="2" key="2">
    <citation type="submission" date="2015-04" db="EMBL/GenBank/DDBJ databases">
        <title>Carnobacterium maltaromaticum LMA28 plasmids.</title>
        <authorList>
            <person name="Cailliez-Grimal C."/>
            <person name="Iskandar C."/>
        </authorList>
    </citation>
    <scope>NUCLEOTIDE SEQUENCE [LARGE SCALE GENOMIC DNA]</scope>
    <source>
        <strain evidence="2">LMA28</strain>
        <plasmid evidence="2">megaplasmid</plasmid>
    </source>
</reference>
<accession>A0A1Z5AWS3</accession>
<evidence type="ECO:0000313" key="2">
    <source>
        <dbReference type="EMBL" id="CRI06551.1"/>
    </source>
</evidence>
<dbReference type="RefSeq" id="WP_176455245.1">
    <property type="nucleotide sequence ID" value="NZ_LN846931.1"/>
</dbReference>
<keyword evidence="2" id="KW-0614">Plasmid</keyword>
<proteinExistence type="predicted"/>
<sequence length="95" mass="11319">MKFKDELKAFEVSKNELEKRGISPNVDSNKVIELVKENHTQEKVLQEQLTSQETNLTRYLQVKELLVELNKVPQKEQEKKNNMQREKTSNDNHYF</sequence>
<geneLocation type="plasmid" evidence="2">
    <name>megaplasmid</name>
</geneLocation>
<protein>
    <submittedName>
        <fullName evidence="2">Uncharacterized protein</fullName>
    </submittedName>
</protein>
<name>A0A1Z5AWS3_CARML</name>
<reference evidence="2" key="1">
    <citation type="submission" date="2015-04" db="EMBL/GenBank/DDBJ databases">
        <title>Carnobacterium maltaromaticum LMA28 complete chromosome sequence.</title>
        <authorList>
            <person name="Borges F."/>
            <person name="Cailliez-Grimal C."/>
        </authorList>
    </citation>
    <scope>NUCLEOTIDE SEQUENCE [LARGE SCALE GENOMIC DNA]</scope>
    <source>
        <strain evidence="2">LMA28</strain>
        <plasmid evidence="2">megaplasmid</plasmid>
    </source>
</reference>